<dbReference type="InterPro" id="IPR002130">
    <property type="entry name" value="Cyclophilin-type_PPIase_dom"/>
</dbReference>
<dbReference type="Gene3D" id="2.40.100.10">
    <property type="entry name" value="Cyclophilin-like"/>
    <property type="match status" value="1"/>
</dbReference>
<dbReference type="AlphaFoldDB" id="A0A061IWH3"/>
<dbReference type="PROSITE" id="PS50072">
    <property type="entry name" value="CSA_PPIASE_2"/>
    <property type="match status" value="1"/>
</dbReference>
<dbReference type="VEuPathDB" id="TriTrypDB:TRSC58_04822"/>
<sequence length="195" mass="21839">MPSKRATRVQKFHEGSGDDHVPVFSFFIEKEGEGQYGRIDIEIFLNKAPKACELFLNSCPGAVNGDKKSNKQSLVRQHRFLRLTNEGLQVGERLVSRTLSFADIENEIGRIGHAIGVVSLCRSSTSWDDSFFFCLTDNRGELESLDKRHVAFGRVVSGLETLFSLRDALLPYLKEGCVIEGSPYIISEVLPKRTT</sequence>
<name>A0A061IWH3_TRYRA</name>
<dbReference type="SUPFAM" id="SSF50891">
    <property type="entry name" value="Cyclophilin-like"/>
    <property type="match status" value="1"/>
</dbReference>
<protein>
    <submittedName>
        <fullName evidence="2">Cyclophilin</fullName>
    </submittedName>
</protein>
<evidence type="ECO:0000313" key="3">
    <source>
        <dbReference type="Proteomes" id="UP000031737"/>
    </source>
</evidence>
<dbReference type="EMBL" id="AUPL01004822">
    <property type="protein sequence ID" value="ESL07488.1"/>
    <property type="molecule type" value="Genomic_DNA"/>
</dbReference>
<keyword evidence="3" id="KW-1185">Reference proteome</keyword>
<accession>A0A061IWH3</accession>
<proteinExistence type="predicted"/>
<gene>
    <name evidence="2" type="ORF">TRSC58_04822</name>
</gene>
<evidence type="ECO:0000313" key="2">
    <source>
        <dbReference type="EMBL" id="ESL07488.1"/>
    </source>
</evidence>
<evidence type="ECO:0000259" key="1">
    <source>
        <dbReference type="PROSITE" id="PS50072"/>
    </source>
</evidence>
<comment type="caution">
    <text evidence="2">The sequence shown here is derived from an EMBL/GenBank/DDBJ whole genome shotgun (WGS) entry which is preliminary data.</text>
</comment>
<dbReference type="Proteomes" id="UP000031737">
    <property type="component" value="Unassembled WGS sequence"/>
</dbReference>
<dbReference type="GO" id="GO:0003755">
    <property type="term" value="F:peptidyl-prolyl cis-trans isomerase activity"/>
    <property type="evidence" value="ECO:0007669"/>
    <property type="project" value="InterPro"/>
</dbReference>
<reference evidence="2 3" key="1">
    <citation type="submission" date="2013-07" db="EMBL/GenBank/DDBJ databases">
        <authorList>
            <person name="Stoco P.H."/>
            <person name="Wagner G."/>
            <person name="Gerber A."/>
            <person name="Zaha A."/>
            <person name="Thompson C."/>
            <person name="Bartholomeu D.C."/>
            <person name="Luckemeyer D.D."/>
            <person name="Bahia D."/>
            <person name="Loreto E."/>
            <person name="Prestes E.B."/>
            <person name="Lima F.M."/>
            <person name="Rodrigues-Luiz G."/>
            <person name="Vallejo G.A."/>
            <person name="Filho J.F."/>
            <person name="Monteiro K.M."/>
            <person name="Tyler K.M."/>
            <person name="de Almeida L.G."/>
            <person name="Ortiz M.F."/>
            <person name="Siervo M.A."/>
            <person name="de Moraes M.H."/>
            <person name="Cunha O.L."/>
            <person name="Mendonca-Neto R."/>
            <person name="Silva R."/>
            <person name="Teixeira S.M."/>
            <person name="Murta S.M."/>
            <person name="Sincero T.C."/>
            <person name="Mendes T.A."/>
            <person name="Urmenyi T.P."/>
            <person name="Silva V.G."/>
            <person name="da Rocha W.D."/>
            <person name="Andersson B."/>
            <person name="Romanha A.J."/>
            <person name="Steindel M."/>
            <person name="de Vasconcelos A.T."/>
            <person name="Grisard E.C."/>
        </authorList>
    </citation>
    <scope>NUCLEOTIDE SEQUENCE [LARGE SCALE GENOMIC DNA]</scope>
    <source>
        <strain evidence="2 3">SC58</strain>
    </source>
</reference>
<dbReference type="OrthoDB" id="407558at2759"/>
<organism evidence="2 3">
    <name type="scientific">Trypanosoma rangeli SC58</name>
    <dbReference type="NCBI Taxonomy" id="429131"/>
    <lineage>
        <taxon>Eukaryota</taxon>
        <taxon>Discoba</taxon>
        <taxon>Euglenozoa</taxon>
        <taxon>Kinetoplastea</taxon>
        <taxon>Metakinetoplastina</taxon>
        <taxon>Trypanosomatida</taxon>
        <taxon>Trypanosomatidae</taxon>
        <taxon>Trypanosoma</taxon>
        <taxon>Herpetosoma</taxon>
    </lineage>
</organism>
<feature type="domain" description="PPIase cyclophilin-type" evidence="1">
    <location>
        <begin position="26"/>
        <end position="167"/>
    </location>
</feature>
<dbReference type="InterPro" id="IPR029000">
    <property type="entry name" value="Cyclophilin-like_dom_sf"/>
</dbReference>
<dbReference type="Pfam" id="PF00160">
    <property type="entry name" value="Pro_isomerase"/>
    <property type="match status" value="1"/>
</dbReference>